<reference evidence="1" key="1">
    <citation type="submission" date="2021-01" db="EMBL/GenBank/DDBJ databases">
        <authorList>
            <consortium name="Genoscope - CEA"/>
            <person name="William W."/>
        </authorList>
    </citation>
    <scope>NUCLEOTIDE SEQUENCE</scope>
</reference>
<accession>A0A8S1LBZ9</accession>
<organism evidence="1 2">
    <name type="scientific">Paramecium sonneborni</name>
    <dbReference type="NCBI Taxonomy" id="65129"/>
    <lineage>
        <taxon>Eukaryota</taxon>
        <taxon>Sar</taxon>
        <taxon>Alveolata</taxon>
        <taxon>Ciliophora</taxon>
        <taxon>Intramacronucleata</taxon>
        <taxon>Oligohymenophorea</taxon>
        <taxon>Peniculida</taxon>
        <taxon>Parameciidae</taxon>
        <taxon>Paramecium</taxon>
    </lineage>
</organism>
<keyword evidence="2" id="KW-1185">Reference proteome</keyword>
<dbReference type="EMBL" id="CAJJDN010000014">
    <property type="protein sequence ID" value="CAD8060524.1"/>
    <property type="molecule type" value="Genomic_DNA"/>
</dbReference>
<sequence>MLQISNQNDKEYFTYLKIIKETLTYILPNYTQYLESFQYIKITAGDVHMIILQLTNWLIFYYCDINGESNQFSLNINNILKPQIQNYFIHKHSLQEMKIYYKEKQLEKLENLIRNRILQKQQENTLVKIVQNRDISNQIYSYLKRKDIVNLELSCFNVSEILQNNAYWYELYKWKYGQTGFKQDAFNWKNKYVLQMKQ</sequence>
<name>A0A8S1LBZ9_9CILI</name>
<dbReference type="Proteomes" id="UP000692954">
    <property type="component" value="Unassembled WGS sequence"/>
</dbReference>
<gene>
    <name evidence="1" type="ORF">PSON_ATCC_30995.1.T0140327</name>
</gene>
<comment type="caution">
    <text evidence="1">The sequence shown here is derived from an EMBL/GenBank/DDBJ whole genome shotgun (WGS) entry which is preliminary data.</text>
</comment>
<protein>
    <submittedName>
        <fullName evidence="1">Uncharacterized protein</fullName>
    </submittedName>
</protein>
<dbReference type="AlphaFoldDB" id="A0A8S1LBZ9"/>
<evidence type="ECO:0000313" key="2">
    <source>
        <dbReference type="Proteomes" id="UP000692954"/>
    </source>
</evidence>
<evidence type="ECO:0000313" key="1">
    <source>
        <dbReference type="EMBL" id="CAD8060524.1"/>
    </source>
</evidence>
<dbReference type="OrthoDB" id="290600at2759"/>
<proteinExistence type="predicted"/>